<dbReference type="InterPro" id="IPR036852">
    <property type="entry name" value="Peptidase_S8/S53_dom_sf"/>
</dbReference>
<comment type="subcellular location">
    <subcellularLocation>
        <location evidence="1">Secreted</location>
    </subcellularLocation>
</comment>
<evidence type="ECO:0000256" key="4">
    <source>
        <dbReference type="ARBA" id="ARBA00022670"/>
    </source>
</evidence>
<evidence type="ECO:0000256" key="11">
    <source>
        <dbReference type="SAM" id="SignalP"/>
    </source>
</evidence>
<evidence type="ECO:0000259" key="13">
    <source>
        <dbReference type="Pfam" id="PF05922"/>
    </source>
</evidence>
<keyword evidence="7 10" id="KW-0720">Serine protease</keyword>
<keyword evidence="3" id="KW-0964">Secreted</keyword>
<organism evidence="15 16">
    <name type="scientific">Kalanchoe fedtschenkoi</name>
    <name type="common">Lavender scallops</name>
    <name type="synonym">South American air plant</name>
    <dbReference type="NCBI Taxonomy" id="63787"/>
    <lineage>
        <taxon>Eukaryota</taxon>
        <taxon>Viridiplantae</taxon>
        <taxon>Streptophyta</taxon>
        <taxon>Embryophyta</taxon>
        <taxon>Tracheophyta</taxon>
        <taxon>Spermatophyta</taxon>
        <taxon>Magnoliopsida</taxon>
        <taxon>eudicotyledons</taxon>
        <taxon>Gunneridae</taxon>
        <taxon>Pentapetalae</taxon>
        <taxon>Saxifragales</taxon>
        <taxon>Crassulaceae</taxon>
        <taxon>Kalanchoe</taxon>
    </lineage>
</organism>
<dbReference type="GO" id="GO:0004252">
    <property type="term" value="F:serine-type endopeptidase activity"/>
    <property type="evidence" value="ECO:0007669"/>
    <property type="project" value="UniProtKB-UniRule"/>
</dbReference>
<feature type="active site" description="Charge relay system" evidence="9 10">
    <location>
        <position position="541"/>
    </location>
</feature>
<dbReference type="InterPro" id="IPR015500">
    <property type="entry name" value="Peptidase_S8_subtilisin-rel"/>
</dbReference>
<evidence type="ECO:0008006" key="17">
    <source>
        <dbReference type="Google" id="ProtNLM"/>
    </source>
</evidence>
<dbReference type="GO" id="GO:0006508">
    <property type="term" value="P:proteolysis"/>
    <property type="evidence" value="ECO:0007669"/>
    <property type="project" value="UniProtKB-KW"/>
</dbReference>
<evidence type="ECO:0000256" key="6">
    <source>
        <dbReference type="ARBA" id="ARBA00022801"/>
    </source>
</evidence>
<feature type="active site" description="Charge relay system" evidence="9 10">
    <location>
        <position position="147"/>
    </location>
</feature>
<dbReference type="InterPro" id="IPR037045">
    <property type="entry name" value="S8pro/Inhibitor_I9_sf"/>
</dbReference>
<dbReference type="Pfam" id="PF05922">
    <property type="entry name" value="Inhibitor_I9"/>
    <property type="match status" value="1"/>
</dbReference>
<evidence type="ECO:0000256" key="3">
    <source>
        <dbReference type="ARBA" id="ARBA00022525"/>
    </source>
</evidence>
<feature type="domain" description="Inhibitor I9" evidence="13">
    <location>
        <begin position="35"/>
        <end position="111"/>
    </location>
</feature>
<dbReference type="FunFam" id="3.40.50.200:FF:000006">
    <property type="entry name" value="Subtilisin-like protease SBT1.5"/>
    <property type="match status" value="1"/>
</dbReference>
<dbReference type="InterPro" id="IPR045051">
    <property type="entry name" value="SBT"/>
</dbReference>
<dbReference type="Gene3D" id="2.60.40.2310">
    <property type="match status" value="1"/>
</dbReference>
<feature type="chain" id="PRO_5029694238" description="Subtilisin-like protease" evidence="11">
    <location>
        <begin position="32"/>
        <end position="766"/>
    </location>
</feature>
<dbReference type="SUPFAM" id="SSF52743">
    <property type="entry name" value="Subtilisin-like"/>
    <property type="match status" value="1"/>
</dbReference>
<evidence type="ECO:0000256" key="2">
    <source>
        <dbReference type="ARBA" id="ARBA00011073"/>
    </source>
</evidence>
<comment type="similarity">
    <text evidence="2 10">Belongs to the peptidase S8 family.</text>
</comment>
<evidence type="ECO:0000256" key="10">
    <source>
        <dbReference type="PROSITE-ProRule" id="PRU01240"/>
    </source>
</evidence>
<keyword evidence="4 10" id="KW-0645">Protease</keyword>
<dbReference type="InterPro" id="IPR041469">
    <property type="entry name" value="Subtilisin-like_FN3"/>
</dbReference>
<feature type="active site" description="Charge relay system" evidence="9 10">
    <location>
        <position position="218"/>
    </location>
</feature>
<evidence type="ECO:0000256" key="1">
    <source>
        <dbReference type="ARBA" id="ARBA00004613"/>
    </source>
</evidence>
<evidence type="ECO:0000313" key="15">
    <source>
        <dbReference type="EnsemblPlants" id="Kaladp0003s0116.1.v1.1.CDS.1"/>
    </source>
</evidence>
<dbReference type="AlphaFoldDB" id="A0A7N0R9S7"/>
<evidence type="ECO:0000259" key="14">
    <source>
        <dbReference type="Pfam" id="PF17766"/>
    </source>
</evidence>
<keyword evidence="8" id="KW-0325">Glycoprotein</keyword>
<dbReference type="PROSITE" id="PS00138">
    <property type="entry name" value="SUBTILASE_SER"/>
    <property type="match status" value="1"/>
</dbReference>
<dbReference type="PANTHER" id="PTHR10795">
    <property type="entry name" value="PROPROTEIN CONVERTASE SUBTILISIN/KEXIN"/>
    <property type="match status" value="1"/>
</dbReference>
<dbReference type="Gene3D" id="3.40.50.200">
    <property type="entry name" value="Peptidase S8/S53 domain"/>
    <property type="match status" value="1"/>
</dbReference>
<sequence length="766" mass="81661">MTSSKNLHAFVTLSPKLFFLAWILFLKNASAERSTYIVLMDKSAMPKAFASHESWYSSTISSLKPAGRSSDPELVYVYDTVANGFSASLSLQELAELEKSSGFISAFRDTSPTLDTTHTFEFLGLNPVSGLWPGSEYGKDVIIGVVDTGVWPESASFKDDGMTQIPGRWRGECEPGQDFNASTCNAKLIGARYFNKGIRSAAPGVNISMNSARDSQGHGTHTSSTAAGNYVDRASFVGYAKGTARGMAPRARVAMYKVIFDEGRYASDVLAGMDQAVADGVDVISISMGFDEVPLYEDPIAIASFGAMEKGVLVSCSAGNEGPASGTLHNGIPWVLTVAAGTIDRSFVGTLTLGNGVSVTGLTMFPASALSELPLIYDKSISQCNSTLAPPKGIIVCDYVGDRTNSTTVFNQIRFISLSNATAAVFISDDPRLSRLNRLTFPGLIISPKDAPPVIAYATKNERLASASMKFQQTIFGTRPSPVVASYSSRGPSPSLPGVSKPDVMAPGSLVLAAWIPDDMSAQIGDDIYLSSDYILESGTSMACPHASGIAALLKGAHPDWSAAAIRSAIMTTASALDNTLNPIRDSGRNLTSASPLAMGAGHIDPNAALDPGLIYDATPQDYVNLLCAMNYTEKQIATITRGSTYTCSNQSSLSSFNYPSFIALYSNQTTSYTEKFERTVTNVGEGPVTYEVKVDVPEEWSVTVFPATLAFGEKYEKRSYSMSLTYSGVDTVNGTVSHGAMVWTEVNGSRRVRSPIVVAPLVTAW</sequence>
<feature type="domain" description="Peptidase S8/S53" evidence="12">
    <location>
        <begin position="138"/>
        <end position="578"/>
    </location>
</feature>
<protein>
    <recommendedName>
        <fullName evidence="17">Subtilisin-like protease</fullName>
    </recommendedName>
</protein>
<evidence type="ECO:0000256" key="8">
    <source>
        <dbReference type="ARBA" id="ARBA00023180"/>
    </source>
</evidence>
<dbReference type="InterPro" id="IPR023828">
    <property type="entry name" value="Peptidase_S8_Ser-AS"/>
</dbReference>
<dbReference type="EnsemblPlants" id="Kaladp0003s0116.1.v1.1">
    <property type="protein sequence ID" value="Kaladp0003s0116.1.v1.1.CDS.1"/>
    <property type="gene ID" value="Kaladp0003s0116.v1.1"/>
</dbReference>
<keyword evidence="6 10" id="KW-0378">Hydrolase</keyword>
<evidence type="ECO:0000256" key="5">
    <source>
        <dbReference type="ARBA" id="ARBA00022729"/>
    </source>
</evidence>
<reference evidence="15" key="1">
    <citation type="submission" date="2021-01" db="UniProtKB">
        <authorList>
            <consortium name="EnsemblPlants"/>
        </authorList>
    </citation>
    <scope>IDENTIFICATION</scope>
</reference>
<dbReference type="Proteomes" id="UP000594263">
    <property type="component" value="Unplaced"/>
</dbReference>
<dbReference type="Pfam" id="PF00082">
    <property type="entry name" value="Peptidase_S8"/>
    <property type="match status" value="1"/>
</dbReference>
<dbReference type="OMA" id="VIWPEGR"/>
<evidence type="ECO:0000256" key="7">
    <source>
        <dbReference type="ARBA" id="ARBA00022825"/>
    </source>
</evidence>
<dbReference type="InterPro" id="IPR000209">
    <property type="entry name" value="Peptidase_S8/S53_dom"/>
</dbReference>
<dbReference type="Pfam" id="PF17766">
    <property type="entry name" value="fn3_6"/>
    <property type="match status" value="1"/>
</dbReference>
<proteinExistence type="inferred from homology"/>
<dbReference type="CDD" id="cd02120">
    <property type="entry name" value="PA_subtilisin_like"/>
    <property type="match status" value="1"/>
</dbReference>
<dbReference type="InterPro" id="IPR034197">
    <property type="entry name" value="Peptidases_S8_3"/>
</dbReference>
<evidence type="ECO:0000313" key="16">
    <source>
        <dbReference type="Proteomes" id="UP000594263"/>
    </source>
</evidence>
<keyword evidence="16" id="KW-1185">Reference proteome</keyword>
<dbReference type="Gene3D" id="3.30.70.80">
    <property type="entry name" value="Peptidase S8 propeptide/proteinase inhibitor I9"/>
    <property type="match status" value="1"/>
</dbReference>
<feature type="domain" description="Subtilisin-like protease fibronectin type-III" evidence="14">
    <location>
        <begin position="657"/>
        <end position="759"/>
    </location>
</feature>
<evidence type="ECO:0000256" key="9">
    <source>
        <dbReference type="PIRSR" id="PIRSR615500-1"/>
    </source>
</evidence>
<dbReference type="Gramene" id="Kaladp0003s0116.1.v1.1">
    <property type="protein sequence ID" value="Kaladp0003s0116.1.v1.1.CDS.1"/>
    <property type="gene ID" value="Kaladp0003s0116.v1.1"/>
</dbReference>
<dbReference type="GO" id="GO:0005576">
    <property type="term" value="C:extracellular region"/>
    <property type="evidence" value="ECO:0007669"/>
    <property type="project" value="UniProtKB-SubCell"/>
</dbReference>
<keyword evidence="5 11" id="KW-0732">Signal</keyword>
<dbReference type="InterPro" id="IPR010259">
    <property type="entry name" value="S8pro/Inhibitor_I9"/>
</dbReference>
<dbReference type="CDD" id="cd04852">
    <property type="entry name" value="Peptidases_S8_3"/>
    <property type="match status" value="1"/>
</dbReference>
<dbReference type="FunFam" id="3.30.70.80:FF:000003">
    <property type="entry name" value="Subtilisin-like protease SBT1.9"/>
    <property type="match status" value="1"/>
</dbReference>
<feature type="signal peptide" evidence="11">
    <location>
        <begin position="1"/>
        <end position="31"/>
    </location>
</feature>
<evidence type="ECO:0000259" key="12">
    <source>
        <dbReference type="Pfam" id="PF00082"/>
    </source>
</evidence>
<dbReference type="PRINTS" id="PR00723">
    <property type="entry name" value="SUBTILISIN"/>
</dbReference>
<dbReference type="PROSITE" id="PS51892">
    <property type="entry name" value="SUBTILASE"/>
    <property type="match status" value="1"/>
</dbReference>
<dbReference type="Gene3D" id="3.50.30.30">
    <property type="match status" value="1"/>
</dbReference>
<name>A0A7N0R9S7_KALFE</name>
<accession>A0A7N0R9S7</accession>